<organism evidence="1 2">
    <name type="scientific">Kroppenstedtia sanguinis</name>
    <dbReference type="NCBI Taxonomy" id="1380684"/>
    <lineage>
        <taxon>Bacteria</taxon>
        <taxon>Bacillati</taxon>
        <taxon>Bacillota</taxon>
        <taxon>Bacilli</taxon>
        <taxon>Bacillales</taxon>
        <taxon>Thermoactinomycetaceae</taxon>
        <taxon>Kroppenstedtia</taxon>
    </lineage>
</organism>
<accession>A0ABW4CEA4</accession>
<reference evidence="2" key="1">
    <citation type="journal article" date="2019" name="Int. J. Syst. Evol. Microbiol.">
        <title>The Global Catalogue of Microorganisms (GCM) 10K type strain sequencing project: providing services to taxonomists for standard genome sequencing and annotation.</title>
        <authorList>
            <consortium name="The Broad Institute Genomics Platform"/>
            <consortium name="The Broad Institute Genome Sequencing Center for Infectious Disease"/>
            <person name="Wu L."/>
            <person name="Ma J."/>
        </authorList>
    </citation>
    <scope>NUCLEOTIDE SEQUENCE [LARGE SCALE GENOMIC DNA]</scope>
    <source>
        <strain evidence="2">S1</strain>
    </source>
</reference>
<dbReference type="EMBL" id="JBHTNU010000024">
    <property type="protein sequence ID" value="MFD1428436.1"/>
    <property type="molecule type" value="Genomic_DNA"/>
</dbReference>
<evidence type="ECO:0000313" key="1">
    <source>
        <dbReference type="EMBL" id="MFD1428436.1"/>
    </source>
</evidence>
<comment type="caution">
    <text evidence="1">The sequence shown here is derived from an EMBL/GenBank/DDBJ whole genome shotgun (WGS) entry which is preliminary data.</text>
</comment>
<evidence type="ECO:0000313" key="2">
    <source>
        <dbReference type="Proteomes" id="UP001597282"/>
    </source>
</evidence>
<dbReference type="Proteomes" id="UP001597282">
    <property type="component" value="Unassembled WGS sequence"/>
</dbReference>
<sequence length="80" mass="8986">MKWGSGMSEAKSRPKYCPLCGQENRCGIGEPQKACWCTYAYFPKEIFAMVPPAQLGKSCICKECLEKFVKEDPIDIDTSL</sequence>
<dbReference type="RefSeq" id="WP_380167336.1">
    <property type="nucleotide sequence ID" value="NZ_JBHTNU010000024.1"/>
</dbReference>
<dbReference type="Pfam" id="PF14375">
    <property type="entry name" value="Cys_rich_CWC"/>
    <property type="match status" value="1"/>
</dbReference>
<keyword evidence="2" id="KW-1185">Reference proteome</keyword>
<proteinExistence type="predicted"/>
<gene>
    <name evidence="1" type="ORF">ACFQ4Y_16170</name>
</gene>
<protein>
    <submittedName>
        <fullName evidence="1">Cysteine-rich CWC family protein</fullName>
    </submittedName>
</protein>
<dbReference type="InterPro" id="IPR032720">
    <property type="entry name" value="Cys_rich_CWC"/>
</dbReference>
<name>A0ABW4CEA4_9BACL</name>